<feature type="transmembrane region" description="Helical" evidence="1">
    <location>
        <begin position="68"/>
        <end position="94"/>
    </location>
</feature>
<keyword evidence="3" id="KW-1185">Reference proteome</keyword>
<comment type="caution">
    <text evidence="2">The sequence shown here is derived from an EMBL/GenBank/DDBJ whole genome shotgun (WGS) entry which is preliminary data.</text>
</comment>
<evidence type="ECO:0000256" key="1">
    <source>
        <dbReference type="SAM" id="Phobius"/>
    </source>
</evidence>
<dbReference type="Proteomes" id="UP001597414">
    <property type="component" value="Unassembled WGS sequence"/>
</dbReference>
<name>A0ABW5B4U9_9BACT</name>
<evidence type="ECO:0008006" key="4">
    <source>
        <dbReference type="Google" id="ProtNLM"/>
    </source>
</evidence>
<keyword evidence="1" id="KW-1133">Transmembrane helix</keyword>
<organism evidence="2 3">
    <name type="scientific">Shivajiella indica</name>
    <dbReference type="NCBI Taxonomy" id="872115"/>
    <lineage>
        <taxon>Bacteria</taxon>
        <taxon>Pseudomonadati</taxon>
        <taxon>Bacteroidota</taxon>
        <taxon>Cytophagia</taxon>
        <taxon>Cytophagales</taxon>
        <taxon>Cyclobacteriaceae</taxon>
        <taxon>Shivajiella</taxon>
    </lineage>
</organism>
<feature type="transmembrane region" description="Helical" evidence="1">
    <location>
        <begin position="138"/>
        <end position="157"/>
    </location>
</feature>
<proteinExistence type="predicted"/>
<dbReference type="EMBL" id="JBHUIV010000010">
    <property type="protein sequence ID" value="MFD2201142.1"/>
    <property type="molecule type" value="Genomic_DNA"/>
</dbReference>
<feature type="transmembrane region" description="Helical" evidence="1">
    <location>
        <begin position="29"/>
        <end position="48"/>
    </location>
</feature>
<accession>A0ABW5B4U9</accession>
<evidence type="ECO:0000313" key="2">
    <source>
        <dbReference type="EMBL" id="MFD2201142.1"/>
    </source>
</evidence>
<feature type="transmembrane region" description="Helical" evidence="1">
    <location>
        <begin position="106"/>
        <end position="126"/>
    </location>
</feature>
<gene>
    <name evidence="2" type="ORF">ACFSKV_06165</name>
</gene>
<dbReference type="RefSeq" id="WP_380801045.1">
    <property type="nucleotide sequence ID" value="NZ_JBHUIV010000010.1"/>
</dbReference>
<feature type="transmembrane region" description="Helical" evidence="1">
    <location>
        <begin position="203"/>
        <end position="224"/>
    </location>
</feature>
<feature type="transmembrane region" description="Helical" evidence="1">
    <location>
        <begin position="164"/>
        <end position="183"/>
    </location>
</feature>
<sequence>MEKRYSLYGEFNFKSILIKTKESNVSLKVVFILSIIIIEATVLASNVFEIPYSDFLRDPVVVLNGEFYVGWFSQLGVMFWSIAAGFCFVSAKLVSSEHPIPNIKGFLYYSFFLTLFLGMDDIFMFHDEIFPLWGVHENIFIFSYMIIVSLYLIIYFKVVLKTEYILMGLAYCFFALSILLDKIPHKIKIHFPGGLESVMYEDGAKMIGILLWMVYFYSVAKLSLKDVKVPEKQIAATY</sequence>
<evidence type="ECO:0000313" key="3">
    <source>
        <dbReference type="Proteomes" id="UP001597414"/>
    </source>
</evidence>
<protein>
    <recommendedName>
        <fullName evidence="4">DUF998 domain-containing protein</fullName>
    </recommendedName>
</protein>
<reference evidence="3" key="1">
    <citation type="journal article" date="2019" name="Int. J. Syst. Evol. Microbiol.">
        <title>The Global Catalogue of Microorganisms (GCM) 10K type strain sequencing project: providing services to taxonomists for standard genome sequencing and annotation.</title>
        <authorList>
            <consortium name="The Broad Institute Genomics Platform"/>
            <consortium name="The Broad Institute Genome Sequencing Center for Infectious Disease"/>
            <person name="Wu L."/>
            <person name="Ma J."/>
        </authorList>
    </citation>
    <scope>NUCLEOTIDE SEQUENCE [LARGE SCALE GENOMIC DNA]</scope>
    <source>
        <strain evidence="3">KCTC 19812</strain>
    </source>
</reference>
<keyword evidence="1" id="KW-0812">Transmembrane</keyword>
<keyword evidence="1" id="KW-0472">Membrane</keyword>